<protein>
    <submittedName>
        <fullName evidence="2">Uncharacterized protein</fullName>
    </submittedName>
</protein>
<name>A0A8H5M5J5_9AGAR</name>
<feature type="region of interest" description="Disordered" evidence="1">
    <location>
        <begin position="392"/>
        <end position="417"/>
    </location>
</feature>
<feature type="compositionally biased region" description="Pro residues" evidence="1">
    <location>
        <begin position="479"/>
        <end position="489"/>
    </location>
</feature>
<feature type="compositionally biased region" description="Low complexity" evidence="1">
    <location>
        <begin position="240"/>
        <end position="255"/>
    </location>
</feature>
<keyword evidence="3" id="KW-1185">Reference proteome</keyword>
<feature type="compositionally biased region" description="Low complexity" evidence="1">
    <location>
        <begin position="511"/>
        <end position="521"/>
    </location>
</feature>
<gene>
    <name evidence="2" type="ORF">D9615_004279</name>
</gene>
<dbReference type="Proteomes" id="UP000565441">
    <property type="component" value="Unassembled WGS sequence"/>
</dbReference>
<dbReference type="OrthoDB" id="21225at2759"/>
<evidence type="ECO:0000256" key="1">
    <source>
        <dbReference type="SAM" id="MobiDB-lite"/>
    </source>
</evidence>
<accession>A0A8H5M5J5</accession>
<dbReference type="AlphaFoldDB" id="A0A8H5M5J5"/>
<feature type="compositionally biased region" description="Polar residues" evidence="1">
    <location>
        <begin position="275"/>
        <end position="301"/>
    </location>
</feature>
<feature type="compositionally biased region" description="Low complexity" evidence="1">
    <location>
        <begin position="459"/>
        <end position="478"/>
    </location>
</feature>
<feature type="region of interest" description="Disordered" evidence="1">
    <location>
        <begin position="446"/>
        <end position="497"/>
    </location>
</feature>
<comment type="caution">
    <text evidence="2">The sequence shown here is derived from an EMBL/GenBank/DDBJ whole genome shotgun (WGS) entry which is preliminary data.</text>
</comment>
<sequence>MDPHHSSSTPTTSSPTRGPKFDRSNISSQLLHSSSRADFSVLSRRLPLRSSARPSTAPAKQELTLLPSFPSGQVIPAMGRFPNAVVEPTTKKLDTFNHMQTVKEDEMDIPSSLSLGGLPSPFDVDAEDIVSLPHTDTPLPPNHPDYDWATFINAYASGRWDPHRTPNPPRSYTSSSSGFPLSSEAPSTASGSVSLARYTHHRPYNSDIKPDDPQTQSDPQSIYIQASVEDKPVTSPPAAVPSSTSTLSISPSSSLRRFRPAAPANLPLPTHRMRNSFSTSSAPLTSPGESATLSPSTAHSNSEVQTTVATLRWAAARVDISPLALPSPEHELTDPMRGITAIVPGSHPTSFDIGPDYPITPGGTRKTRLGSFWHGTTDVDKDGSPLNETLMDRSSETLVDSPVSPQRERSESLPTSFSVTADKITAASAPQAATYHGRELLPNDYFGTVIPRTHPPADTPTSSSDTNDDAQTTTGVAPGPAPVAAPQPLSPDLGTMSVPALPRRVCLTRQTSSPLPTSSPTHEPRVPGGRVPSEGIASIKVGRAAKEEQMFTELGYLAPPNPPDELERRRALYKFNIWNTGPDLNFDRIAHLAKLVFSTKGVMISLIDGNEQ</sequence>
<evidence type="ECO:0000313" key="3">
    <source>
        <dbReference type="Proteomes" id="UP000565441"/>
    </source>
</evidence>
<feature type="compositionally biased region" description="Polar residues" evidence="1">
    <location>
        <begin position="170"/>
        <end position="192"/>
    </location>
</feature>
<feature type="region of interest" description="Disordered" evidence="1">
    <location>
        <begin position="230"/>
        <end position="301"/>
    </location>
</feature>
<proteinExistence type="predicted"/>
<dbReference type="EMBL" id="JAACJP010000009">
    <property type="protein sequence ID" value="KAF5382055.1"/>
    <property type="molecule type" value="Genomic_DNA"/>
</dbReference>
<reference evidence="2 3" key="1">
    <citation type="journal article" date="2020" name="ISME J.">
        <title>Uncovering the hidden diversity of litter-decomposition mechanisms in mushroom-forming fungi.</title>
        <authorList>
            <person name="Floudas D."/>
            <person name="Bentzer J."/>
            <person name="Ahren D."/>
            <person name="Johansson T."/>
            <person name="Persson P."/>
            <person name="Tunlid A."/>
        </authorList>
    </citation>
    <scope>NUCLEOTIDE SEQUENCE [LARGE SCALE GENOMIC DNA]</scope>
    <source>
        <strain evidence="2 3">CBS 661.87</strain>
    </source>
</reference>
<feature type="region of interest" description="Disordered" evidence="1">
    <location>
        <begin position="1"/>
        <end position="29"/>
    </location>
</feature>
<feature type="compositionally biased region" description="Low complexity" evidence="1">
    <location>
        <begin position="1"/>
        <end position="16"/>
    </location>
</feature>
<evidence type="ECO:0000313" key="2">
    <source>
        <dbReference type="EMBL" id="KAF5382055.1"/>
    </source>
</evidence>
<feature type="region of interest" description="Disordered" evidence="1">
    <location>
        <begin position="160"/>
        <end position="192"/>
    </location>
</feature>
<organism evidence="2 3">
    <name type="scientific">Tricholomella constricta</name>
    <dbReference type="NCBI Taxonomy" id="117010"/>
    <lineage>
        <taxon>Eukaryota</taxon>
        <taxon>Fungi</taxon>
        <taxon>Dikarya</taxon>
        <taxon>Basidiomycota</taxon>
        <taxon>Agaricomycotina</taxon>
        <taxon>Agaricomycetes</taxon>
        <taxon>Agaricomycetidae</taxon>
        <taxon>Agaricales</taxon>
        <taxon>Tricholomatineae</taxon>
        <taxon>Lyophyllaceae</taxon>
        <taxon>Tricholomella</taxon>
    </lineage>
</organism>
<feature type="region of interest" description="Disordered" evidence="1">
    <location>
        <begin position="509"/>
        <end position="533"/>
    </location>
</feature>